<dbReference type="Proteomes" id="UP000277580">
    <property type="component" value="Unassembled WGS sequence"/>
</dbReference>
<dbReference type="OrthoDB" id="10546471at2759"/>
<keyword evidence="2" id="KW-1185">Reference proteome</keyword>
<name>A0A3N4KSS1_9PEZI</name>
<gene>
    <name evidence="1" type="ORF">P167DRAFT_545575</name>
</gene>
<reference evidence="1 2" key="1">
    <citation type="journal article" date="2018" name="Nat. Ecol. Evol.">
        <title>Pezizomycetes genomes reveal the molecular basis of ectomycorrhizal truffle lifestyle.</title>
        <authorList>
            <person name="Murat C."/>
            <person name="Payen T."/>
            <person name="Noel B."/>
            <person name="Kuo A."/>
            <person name="Morin E."/>
            <person name="Chen J."/>
            <person name="Kohler A."/>
            <person name="Krizsan K."/>
            <person name="Balestrini R."/>
            <person name="Da Silva C."/>
            <person name="Montanini B."/>
            <person name="Hainaut M."/>
            <person name="Levati E."/>
            <person name="Barry K.W."/>
            <person name="Belfiori B."/>
            <person name="Cichocki N."/>
            <person name="Clum A."/>
            <person name="Dockter R.B."/>
            <person name="Fauchery L."/>
            <person name="Guy J."/>
            <person name="Iotti M."/>
            <person name="Le Tacon F."/>
            <person name="Lindquist E.A."/>
            <person name="Lipzen A."/>
            <person name="Malagnac F."/>
            <person name="Mello A."/>
            <person name="Molinier V."/>
            <person name="Miyauchi S."/>
            <person name="Poulain J."/>
            <person name="Riccioni C."/>
            <person name="Rubini A."/>
            <person name="Sitrit Y."/>
            <person name="Splivallo R."/>
            <person name="Traeger S."/>
            <person name="Wang M."/>
            <person name="Zifcakova L."/>
            <person name="Wipf D."/>
            <person name="Zambonelli A."/>
            <person name="Paolocci F."/>
            <person name="Nowrousian M."/>
            <person name="Ottonello S."/>
            <person name="Baldrian P."/>
            <person name="Spatafora J.W."/>
            <person name="Henrissat B."/>
            <person name="Nagy L.G."/>
            <person name="Aury J.M."/>
            <person name="Wincker P."/>
            <person name="Grigoriev I.V."/>
            <person name="Bonfante P."/>
            <person name="Martin F.M."/>
        </authorList>
    </citation>
    <scope>NUCLEOTIDE SEQUENCE [LARGE SCALE GENOMIC DNA]</scope>
    <source>
        <strain evidence="1 2">CCBAS932</strain>
    </source>
</reference>
<protein>
    <submittedName>
        <fullName evidence="1">Uncharacterized protein</fullName>
    </submittedName>
</protein>
<dbReference type="AlphaFoldDB" id="A0A3N4KSS1"/>
<organism evidence="1 2">
    <name type="scientific">Morchella conica CCBAS932</name>
    <dbReference type="NCBI Taxonomy" id="1392247"/>
    <lineage>
        <taxon>Eukaryota</taxon>
        <taxon>Fungi</taxon>
        <taxon>Dikarya</taxon>
        <taxon>Ascomycota</taxon>
        <taxon>Pezizomycotina</taxon>
        <taxon>Pezizomycetes</taxon>
        <taxon>Pezizales</taxon>
        <taxon>Morchellaceae</taxon>
        <taxon>Morchella</taxon>
    </lineage>
</organism>
<evidence type="ECO:0000313" key="2">
    <source>
        <dbReference type="Proteomes" id="UP000277580"/>
    </source>
</evidence>
<dbReference type="InParanoid" id="A0A3N4KSS1"/>
<sequence length="164" mass="18345">MSDTPPPPYTRYAATPISPQDLAAAESELHRINKELESTADPEAYVESKKEVIDQCLSVACHHEHAAIIRRRGREEVLPTRYEWMCKYLQRRKDRMQEKIRRGVNGVVTGDLLRHGISQSMQIASGTCLATPPDAVHDGEISKVQMEDGKRGPPVIFLDEIPGG</sequence>
<evidence type="ECO:0000313" key="1">
    <source>
        <dbReference type="EMBL" id="RPB12342.1"/>
    </source>
</evidence>
<proteinExistence type="predicted"/>
<accession>A0A3N4KSS1</accession>
<dbReference type="EMBL" id="ML119129">
    <property type="protein sequence ID" value="RPB12342.1"/>
    <property type="molecule type" value="Genomic_DNA"/>
</dbReference>